<evidence type="ECO:0000313" key="1">
    <source>
        <dbReference type="EMBL" id="KAK3322795.1"/>
    </source>
</evidence>
<dbReference type="EMBL" id="JAUEDM010000003">
    <property type="protein sequence ID" value="KAK3322795.1"/>
    <property type="molecule type" value="Genomic_DNA"/>
</dbReference>
<dbReference type="Proteomes" id="UP001283341">
    <property type="component" value="Unassembled WGS sequence"/>
</dbReference>
<reference evidence="1" key="2">
    <citation type="submission" date="2023-06" db="EMBL/GenBank/DDBJ databases">
        <authorList>
            <consortium name="Lawrence Berkeley National Laboratory"/>
            <person name="Haridas S."/>
            <person name="Hensen N."/>
            <person name="Bonometti L."/>
            <person name="Westerberg I."/>
            <person name="Brannstrom I.O."/>
            <person name="Guillou S."/>
            <person name="Cros-Aarteil S."/>
            <person name="Calhoun S."/>
            <person name="Kuo A."/>
            <person name="Mondo S."/>
            <person name="Pangilinan J."/>
            <person name="Riley R."/>
            <person name="Labutti K."/>
            <person name="Andreopoulos B."/>
            <person name="Lipzen A."/>
            <person name="Chen C."/>
            <person name="Yanf M."/>
            <person name="Daum C."/>
            <person name="Ng V."/>
            <person name="Clum A."/>
            <person name="Steindorff A."/>
            <person name="Ohm R."/>
            <person name="Martin F."/>
            <person name="Silar P."/>
            <person name="Natvig D."/>
            <person name="Lalanne C."/>
            <person name="Gautier V."/>
            <person name="Ament-Velasquez S.L."/>
            <person name="Kruys A."/>
            <person name="Hutchinson M.I."/>
            <person name="Powell A.J."/>
            <person name="Barry K."/>
            <person name="Miller A.N."/>
            <person name="Grigoriev I.V."/>
            <person name="Debuchy R."/>
            <person name="Gladieux P."/>
            <person name="Thoren M.H."/>
            <person name="Johannesson H."/>
        </authorList>
    </citation>
    <scope>NUCLEOTIDE SEQUENCE</scope>
    <source>
        <strain evidence="1">CBS 118394</strain>
    </source>
</reference>
<reference evidence="1" key="1">
    <citation type="journal article" date="2023" name="Mol. Phylogenet. Evol.">
        <title>Genome-scale phylogeny and comparative genomics of the fungal order Sordariales.</title>
        <authorList>
            <person name="Hensen N."/>
            <person name="Bonometti L."/>
            <person name="Westerberg I."/>
            <person name="Brannstrom I.O."/>
            <person name="Guillou S."/>
            <person name="Cros-Aarteil S."/>
            <person name="Calhoun S."/>
            <person name="Haridas S."/>
            <person name="Kuo A."/>
            <person name="Mondo S."/>
            <person name="Pangilinan J."/>
            <person name="Riley R."/>
            <person name="LaButti K."/>
            <person name="Andreopoulos B."/>
            <person name="Lipzen A."/>
            <person name="Chen C."/>
            <person name="Yan M."/>
            <person name="Daum C."/>
            <person name="Ng V."/>
            <person name="Clum A."/>
            <person name="Steindorff A."/>
            <person name="Ohm R.A."/>
            <person name="Martin F."/>
            <person name="Silar P."/>
            <person name="Natvig D.O."/>
            <person name="Lalanne C."/>
            <person name="Gautier V."/>
            <person name="Ament-Velasquez S.L."/>
            <person name="Kruys A."/>
            <person name="Hutchinson M.I."/>
            <person name="Powell A.J."/>
            <person name="Barry K."/>
            <person name="Miller A.N."/>
            <person name="Grigoriev I.V."/>
            <person name="Debuchy R."/>
            <person name="Gladieux P."/>
            <person name="Hiltunen Thoren M."/>
            <person name="Johannesson H."/>
        </authorList>
    </citation>
    <scope>NUCLEOTIDE SEQUENCE</scope>
    <source>
        <strain evidence="1">CBS 118394</strain>
    </source>
</reference>
<comment type="caution">
    <text evidence="1">The sequence shown here is derived from an EMBL/GenBank/DDBJ whole genome shotgun (WGS) entry which is preliminary data.</text>
</comment>
<sequence>MTNSSEAAVEGFYGEVPCISDGGRYDLYGNGKERPVLCRLTSQALKTDPNAPDGQYVVLTDENGVDYAQFVKPLNLTAVLDVRSVEAAEGVVNKRSSSAKLGKREQFGNYCGSGHGFPGWRTYRKYGNAFAYMCDYWGSQLCYASEDATANNILTNNCGSYHTDWHNNNNGKTYSYDYSSDGTYHFCWS</sequence>
<proteinExistence type="predicted"/>
<dbReference type="AlphaFoldDB" id="A0AAE0ICX5"/>
<keyword evidence="2" id="KW-1185">Reference proteome</keyword>
<protein>
    <submittedName>
        <fullName evidence="1">Uncharacterized protein</fullName>
    </submittedName>
</protein>
<name>A0AAE0ICX5_9PEZI</name>
<gene>
    <name evidence="1" type="ORF">B0H66DRAFT_602222</name>
</gene>
<accession>A0AAE0ICX5</accession>
<evidence type="ECO:0000313" key="2">
    <source>
        <dbReference type="Proteomes" id="UP001283341"/>
    </source>
</evidence>
<organism evidence="1 2">
    <name type="scientific">Apodospora peruviana</name>
    <dbReference type="NCBI Taxonomy" id="516989"/>
    <lineage>
        <taxon>Eukaryota</taxon>
        <taxon>Fungi</taxon>
        <taxon>Dikarya</taxon>
        <taxon>Ascomycota</taxon>
        <taxon>Pezizomycotina</taxon>
        <taxon>Sordariomycetes</taxon>
        <taxon>Sordariomycetidae</taxon>
        <taxon>Sordariales</taxon>
        <taxon>Lasiosphaeriaceae</taxon>
        <taxon>Apodospora</taxon>
    </lineage>
</organism>